<dbReference type="InterPro" id="IPR000843">
    <property type="entry name" value="HTH_LacI"/>
</dbReference>
<evidence type="ECO:0000313" key="5">
    <source>
        <dbReference type="EMBL" id="CAA9227513.1"/>
    </source>
</evidence>
<dbReference type="PRINTS" id="PR00036">
    <property type="entry name" value="HTHLACI"/>
</dbReference>
<keyword evidence="2" id="KW-0238">DNA-binding</keyword>
<gene>
    <name evidence="5" type="ORF">AVDCRST_MAG83-901</name>
</gene>
<evidence type="ECO:0000259" key="4">
    <source>
        <dbReference type="PROSITE" id="PS50932"/>
    </source>
</evidence>
<dbReference type="EMBL" id="CADCTE010000061">
    <property type="protein sequence ID" value="CAA9227513.1"/>
    <property type="molecule type" value="Genomic_DNA"/>
</dbReference>
<protein>
    <submittedName>
        <fullName evidence="5">Transcriptional regulator, LacI family</fullName>
    </submittedName>
</protein>
<dbReference type="SUPFAM" id="SSF53822">
    <property type="entry name" value="Periplasmic binding protein-like I"/>
    <property type="match status" value="1"/>
</dbReference>
<dbReference type="PROSITE" id="PS00356">
    <property type="entry name" value="HTH_LACI_1"/>
    <property type="match status" value="1"/>
</dbReference>
<dbReference type="CDD" id="cd01392">
    <property type="entry name" value="HTH_LacI"/>
    <property type="match status" value="1"/>
</dbReference>
<dbReference type="Pfam" id="PF00356">
    <property type="entry name" value="LacI"/>
    <property type="match status" value="1"/>
</dbReference>
<evidence type="ECO:0000256" key="2">
    <source>
        <dbReference type="ARBA" id="ARBA00023125"/>
    </source>
</evidence>
<dbReference type="RefSeq" id="WP_294565456.1">
    <property type="nucleotide sequence ID" value="NZ_CADCTE010000061.1"/>
</dbReference>
<dbReference type="Gene3D" id="3.40.50.2300">
    <property type="match status" value="2"/>
</dbReference>
<dbReference type="Gene3D" id="1.10.260.40">
    <property type="entry name" value="lambda repressor-like DNA-binding domains"/>
    <property type="match status" value="1"/>
</dbReference>
<keyword evidence="3" id="KW-0804">Transcription</keyword>
<dbReference type="Pfam" id="PF13377">
    <property type="entry name" value="Peripla_BP_3"/>
    <property type="match status" value="1"/>
</dbReference>
<dbReference type="InterPro" id="IPR046335">
    <property type="entry name" value="LacI/GalR-like_sensor"/>
</dbReference>
<sequence>MTDNNSGKTARPERAANIRDVARAAGVSHQTVSRVINDHPSLREGTRRRVLEAMEQLSFRPNRAARALVTSRSGILGVLVSHGVEYGPAASLQAIHEAAANAGYWIDVANLERTDHGSIVAALDRLMDHAVEGLVILAPQSRSLKVIEDLAIRLPFVTVHSTGRFSDHRLSVDQLSGARLATRHLLELGHRRVLHLAGPEGWVESAARLQGYREEMAAWNVPPLDAPDGDWTAESGYRAGKAAMRAGGFSAVFSSNDQMALGLIHAFAEAGLRVPRDVSVVGFDDVPEAAHYLPPLTTVRQDFPELGRRCVAALLGMLGHGPSLPQGDIAPELIVRRSTTAPPP</sequence>
<proteinExistence type="predicted"/>
<dbReference type="AlphaFoldDB" id="A0A6J4HKJ7"/>
<dbReference type="PANTHER" id="PTHR30146">
    <property type="entry name" value="LACI-RELATED TRANSCRIPTIONAL REPRESSOR"/>
    <property type="match status" value="1"/>
</dbReference>
<dbReference type="GO" id="GO:0000976">
    <property type="term" value="F:transcription cis-regulatory region binding"/>
    <property type="evidence" value="ECO:0007669"/>
    <property type="project" value="TreeGrafter"/>
</dbReference>
<dbReference type="GO" id="GO:0003700">
    <property type="term" value="F:DNA-binding transcription factor activity"/>
    <property type="evidence" value="ECO:0007669"/>
    <property type="project" value="TreeGrafter"/>
</dbReference>
<dbReference type="PROSITE" id="PS50932">
    <property type="entry name" value="HTH_LACI_2"/>
    <property type="match status" value="1"/>
</dbReference>
<reference evidence="5" key="1">
    <citation type="submission" date="2020-02" db="EMBL/GenBank/DDBJ databases">
        <authorList>
            <person name="Meier V. D."/>
        </authorList>
    </citation>
    <scope>NUCLEOTIDE SEQUENCE</scope>
    <source>
        <strain evidence="5">AVDCRST_MAG83</strain>
    </source>
</reference>
<keyword evidence="1" id="KW-0805">Transcription regulation</keyword>
<evidence type="ECO:0000256" key="1">
    <source>
        <dbReference type="ARBA" id="ARBA00023015"/>
    </source>
</evidence>
<dbReference type="InterPro" id="IPR028082">
    <property type="entry name" value="Peripla_BP_I"/>
</dbReference>
<dbReference type="InterPro" id="IPR010982">
    <property type="entry name" value="Lambda_DNA-bd_dom_sf"/>
</dbReference>
<evidence type="ECO:0000256" key="3">
    <source>
        <dbReference type="ARBA" id="ARBA00023163"/>
    </source>
</evidence>
<name>A0A6J4HKJ7_9MICC</name>
<dbReference type="PANTHER" id="PTHR30146:SF153">
    <property type="entry name" value="LACTOSE OPERON REPRESSOR"/>
    <property type="match status" value="1"/>
</dbReference>
<dbReference type="SMART" id="SM00354">
    <property type="entry name" value="HTH_LACI"/>
    <property type="match status" value="1"/>
</dbReference>
<accession>A0A6J4HKJ7</accession>
<dbReference type="CDD" id="cd01574">
    <property type="entry name" value="PBP1_LacI"/>
    <property type="match status" value="1"/>
</dbReference>
<feature type="domain" description="HTH lacI-type" evidence="4">
    <location>
        <begin position="16"/>
        <end position="70"/>
    </location>
</feature>
<organism evidence="5">
    <name type="scientific">uncultured Arthrobacter sp</name>
    <dbReference type="NCBI Taxonomy" id="114050"/>
    <lineage>
        <taxon>Bacteria</taxon>
        <taxon>Bacillati</taxon>
        <taxon>Actinomycetota</taxon>
        <taxon>Actinomycetes</taxon>
        <taxon>Micrococcales</taxon>
        <taxon>Micrococcaceae</taxon>
        <taxon>Arthrobacter</taxon>
        <taxon>environmental samples</taxon>
    </lineage>
</organism>
<dbReference type="SUPFAM" id="SSF47413">
    <property type="entry name" value="lambda repressor-like DNA-binding domains"/>
    <property type="match status" value="1"/>
</dbReference>